<protein>
    <submittedName>
        <fullName evidence="1">Uncharacterized protein</fullName>
    </submittedName>
</protein>
<dbReference type="AlphaFoldDB" id="A0A314XUP1"/>
<accession>A0A314XUP1</accession>
<organism evidence="1 3">
    <name type="scientific">Prunus yedoensis var. nudiflora</name>
    <dbReference type="NCBI Taxonomy" id="2094558"/>
    <lineage>
        <taxon>Eukaryota</taxon>
        <taxon>Viridiplantae</taxon>
        <taxon>Streptophyta</taxon>
        <taxon>Embryophyta</taxon>
        <taxon>Tracheophyta</taxon>
        <taxon>Spermatophyta</taxon>
        <taxon>Magnoliopsida</taxon>
        <taxon>eudicotyledons</taxon>
        <taxon>Gunneridae</taxon>
        <taxon>Pentapetalae</taxon>
        <taxon>rosids</taxon>
        <taxon>fabids</taxon>
        <taxon>Rosales</taxon>
        <taxon>Rosaceae</taxon>
        <taxon>Amygdaloideae</taxon>
        <taxon>Amygdaleae</taxon>
        <taxon>Prunus</taxon>
    </lineage>
</organism>
<evidence type="ECO:0000313" key="3">
    <source>
        <dbReference type="Proteomes" id="UP000250321"/>
    </source>
</evidence>
<evidence type="ECO:0000313" key="1">
    <source>
        <dbReference type="EMBL" id="PQP98031.1"/>
    </source>
</evidence>
<sequence>MHSCLGNALVDSSGVILGRLRPVWLEMHRNMSIKLTNETSIQPPIITWLIAEITSKSKGVKMTFQCMRWDGVAMEKGGLSTAMEVKAAIGAIIVKSGDMISASLTIQGPFVLEGGKDGGSGSGLDEPDDAFWGHVIAHLVQEKCASWAA</sequence>
<keyword evidence="3" id="KW-1185">Reference proteome</keyword>
<dbReference type="Proteomes" id="UP000250321">
    <property type="component" value="Unassembled WGS sequence"/>
</dbReference>
<evidence type="ECO:0000313" key="2">
    <source>
        <dbReference type="EMBL" id="PQP99366.1"/>
    </source>
</evidence>
<gene>
    <name evidence="1" type="ORF">Pyn_05288</name>
    <name evidence="2" type="ORF">Pyn_15251</name>
</gene>
<proteinExistence type="predicted"/>
<dbReference type="EMBL" id="PJQY01001941">
    <property type="protein sequence ID" value="PQP98031.1"/>
    <property type="molecule type" value="Genomic_DNA"/>
</dbReference>
<reference evidence="1 3" key="1">
    <citation type="submission" date="2018-02" db="EMBL/GenBank/DDBJ databases">
        <title>Draft genome of wild Prunus yedoensis var. nudiflora.</title>
        <authorList>
            <person name="Baek S."/>
            <person name="Kim J.-H."/>
            <person name="Choi K."/>
            <person name="Kim G.-B."/>
            <person name="Cho A."/>
            <person name="Jang H."/>
            <person name="Shin C.-H."/>
            <person name="Yu H.-J."/>
            <person name="Mun J.-H."/>
        </authorList>
    </citation>
    <scope>NUCLEOTIDE SEQUENCE [LARGE SCALE GENOMIC DNA]</scope>
    <source>
        <strain evidence="3">cv. Jeju island</strain>
        <tissue evidence="1">Leaf</tissue>
    </source>
</reference>
<name>A0A314XUP1_PRUYE</name>
<dbReference type="EMBL" id="PJQY01001819">
    <property type="protein sequence ID" value="PQP99366.1"/>
    <property type="molecule type" value="Genomic_DNA"/>
</dbReference>
<comment type="caution">
    <text evidence="1">The sequence shown here is derived from an EMBL/GenBank/DDBJ whole genome shotgun (WGS) entry which is preliminary data.</text>
</comment>